<evidence type="ECO:0000256" key="6">
    <source>
        <dbReference type="ARBA" id="ARBA00022842"/>
    </source>
</evidence>
<comment type="catalytic activity">
    <reaction evidence="9">
        <text>(2R)-3-phosphoglycerate + UDP-alpha-D-glucose = (2R)-2-O-(alpha-D-glucopyranosyl)-3-phospho-glycerate + UDP + H(+)</text>
        <dbReference type="Rhea" id="RHEA:31319"/>
        <dbReference type="ChEBI" id="CHEBI:15378"/>
        <dbReference type="ChEBI" id="CHEBI:58223"/>
        <dbReference type="ChEBI" id="CHEBI:58272"/>
        <dbReference type="ChEBI" id="CHEBI:58885"/>
        <dbReference type="ChEBI" id="CHEBI:62600"/>
        <dbReference type="EC" id="2.4.1.266"/>
    </reaction>
    <physiologicalReaction direction="left-to-right" evidence="9">
        <dbReference type="Rhea" id="RHEA:31320"/>
    </physiologicalReaction>
</comment>
<dbReference type="Gene3D" id="3.90.550.10">
    <property type="entry name" value="Spore Coat Polysaccharide Biosynthesis Protein SpsA, Chain A"/>
    <property type="match status" value="1"/>
</dbReference>
<feature type="compositionally biased region" description="Basic and acidic residues" evidence="11">
    <location>
        <begin position="315"/>
        <end position="336"/>
    </location>
</feature>
<dbReference type="EMBL" id="BAABJQ010000020">
    <property type="protein sequence ID" value="GAA5193829.1"/>
    <property type="molecule type" value="Genomic_DNA"/>
</dbReference>
<dbReference type="InterPro" id="IPR029044">
    <property type="entry name" value="Nucleotide-diphossugar_trans"/>
</dbReference>
<gene>
    <name evidence="13" type="ORF">GCM10023322_56680</name>
</gene>
<dbReference type="SUPFAM" id="SSF53448">
    <property type="entry name" value="Nucleotide-diphospho-sugar transferases"/>
    <property type="match status" value="1"/>
</dbReference>
<evidence type="ECO:0000313" key="13">
    <source>
        <dbReference type="EMBL" id="GAA5193829.1"/>
    </source>
</evidence>
<dbReference type="Proteomes" id="UP001501570">
    <property type="component" value="Unassembled WGS sequence"/>
</dbReference>
<feature type="compositionally biased region" description="Basic and acidic residues" evidence="11">
    <location>
        <begin position="392"/>
        <end position="406"/>
    </location>
</feature>
<comment type="caution">
    <text evidence="13">The sequence shown here is derived from an EMBL/GenBank/DDBJ whole genome shotgun (WGS) entry which is preliminary data.</text>
</comment>
<evidence type="ECO:0000256" key="1">
    <source>
        <dbReference type="ARBA" id="ARBA00001936"/>
    </source>
</evidence>
<evidence type="ECO:0000256" key="7">
    <source>
        <dbReference type="ARBA" id="ARBA00039022"/>
    </source>
</evidence>
<dbReference type="InterPro" id="IPR001173">
    <property type="entry name" value="Glyco_trans_2-like"/>
</dbReference>
<evidence type="ECO:0000256" key="10">
    <source>
        <dbReference type="ARBA" id="ARBA00048997"/>
    </source>
</evidence>
<accession>A0ABP9SCR7</accession>
<organism evidence="13 14">
    <name type="scientific">Rugosimonospora acidiphila</name>
    <dbReference type="NCBI Taxonomy" id="556531"/>
    <lineage>
        <taxon>Bacteria</taxon>
        <taxon>Bacillati</taxon>
        <taxon>Actinomycetota</taxon>
        <taxon>Actinomycetes</taxon>
        <taxon>Micromonosporales</taxon>
        <taxon>Micromonosporaceae</taxon>
        <taxon>Rugosimonospora</taxon>
    </lineage>
</organism>
<evidence type="ECO:0000313" key="14">
    <source>
        <dbReference type="Proteomes" id="UP001501570"/>
    </source>
</evidence>
<dbReference type="EC" id="2.4.1.266" evidence="7"/>
<evidence type="ECO:0000256" key="9">
    <source>
        <dbReference type="ARBA" id="ARBA00048689"/>
    </source>
</evidence>
<dbReference type="InterPro" id="IPR050256">
    <property type="entry name" value="Glycosyltransferase_2"/>
</dbReference>
<keyword evidence="4" id="KW-0328">Glycosyltransferase</keyword>
<comment type="similarity">
    <text evidence="3">Belongs to the glycosyltransferase 2 family.</text>
</comment>
<evidence type="ECO:0000256" key="8">
    <source>
        <dbReference type="ARBA" id="ARBA00040894"/>
    </source>
</evidence>
<feature type="domain" description="Glycosyltransferase 2-like" evidence="12">
    <location>
        <begin position="33"/>
        <end position="149"/>
    </location>
</feature>
<feature type="compositionally biased region" description="Low complexity" evidence="11">
    <location>
        <begin position="437"/>
        <end position="449"/>
    </location>
</feature>
<dbReference type="PANTHER" id="PTHR48090">
    <property type="entry name" value="UNDECAPRENYL-PHOSPHATE 4-DEOXY-4-FORMAMIDO-L-ARABINOSE TRANSFERASE-RELATED"/>
    <property type="match status" value="1"/>
</dbReference>
<reference evidence="14" key="1">
    <citation type="journal article" date="2019" name="Int. J. Syst. Evol. Microbiol.">
        <title>The Global Catalogue of Microorganisms (GCM) 10K type strain sequencing project: providing services to taxonomists for standard genome sequencing and annotation.</title>
        <authorList>
            <consortium name="The Broad Institute Genomics Platform"/>
            <consortium name="The Broad Institute Genome Sequencing Center for Infectious Disease"/>
            <person name="Wu L."/>
            <person name="Ma J."/>
        </authorList>
    </citation>
    <scope>NUCLEOTIDE SEQUENCE [LARGE SCALE GENOMIC DNA]</scope>
    <source>
        <strain evidence="14">JCM 18304</strain>
    </source>
</reference>
<dbReference type="PANTHER" id="PTHR48090:SF10">
    <property type="entry name" value="GLUCOSYL-3-PHOSPHOGLYCERATE SYNTHASE"/>
    <property type="match status" value="1"/>
</dbReference>
<keyword evidence="6" id="KW-0460">Magnesium</keyword>
<sequence length="470" mass="51078">MAAELTDRPRIDAALGLELVTARTLARSNATVTVLIPAHNESETIADVVKESRRGLELLGVDEDIVVSASGCTDDTAAIARTAGARVIESPKGKGAAIIAGLAGARGDIVCLIDGDVRYFGDPPLVPLLVEPILAGIADACVTDLYWRPVYPQLWLMGFFAPLAGALYPDLLARSGSTPWSGQRAARRELWPQTLPDGFTSDLEILLHWNENAVRLRPVLADDWVNPQRPKPDLMAEELSLVTRWALRDGRLAPTLVPAVRSWFEAAHAMMARYRPGEHDPQEFERQLLRDSRAALHQALAGRRSGRLGAPPVHRALDEQDEQQDRLGEPRGEQRRAHPQRRGQGEQEEDRSQPQPWNPAGRDPVEQAAADQEHPRPTNDGQGQPPRRGPHRVIDHRPVAGRDGHHAPGHQQVPVGGEGARADLLGEAAGRGRGRPADLLEIQQEQQHGAGERGGEGLIGSPEDPGQLSG</sequence>
<comment type="cofactor">
    <cofactor evidence="2">
        <name>Mg(2+)</name>
        <dbReference type="ChEBI" id="CHEBI:18420"/>
    </cofactor>
</comment>
<protein>
    <recommendedName>
        <fullName evidence="8">Glucosyl-3-phosphoglycerate synthase</fullName>
        <ecNumber evidence="7">2.4.1.266</ecNumber>
    </recommendedName>
</protein>
<evidence type="ECO:0000259" key="12">
    <source>
        <dbReference type="Pfam" id="PF00535"/>
    </source>
</evidence>
<comment type="catalytic activity">
    <reaction evidence="10">
        <text>an NDP-alpha-D-glucose + (2R)-3-phosphoglycerate = (2R)-2-O-(alpha-D-glucopyranosyl)-3-phospho-glycerate + a ribonucleoside 5'-diphosphate + H(+)</text>
        <dbReference type="Rhea" id="RHEA:47244"/>
        <dbReference type="ChEBI" id="CHEBI:15378"/>
        <dbReference type="ChEBI" id="CHEBI:57930"/>
        <dbReference type="ChEBI" id="CHEBI:58272"/>
        <dbReference type="ChEBI" id="CHEBI:62600"/>
        <dbReference type="ChEBI" id="CHEBI:76533"/>
        <dbReference type="EC" id="2.4.1.266"/>
    </reaction>
    <physiologicalReaction direction="left-to-right" evidence="10">
        <dbReference type="Rhea" id="RHEA:47245"/>
    </physiologicalReaction>
</comment>
<evidence type="ECO:0000256" key="3">
    <source>
        <dbReference type="ARBA" id="ARBA00006739"/>
    </source>
</evidence>
<feature type="region of interest" description="Disordered" evidence="11">
    <location>
        <begin position="301"/>
        <end position="470"/>
    </location>
</feature>
<keyword evidence="14" id="KW-1185">Reference proteome</keyword>
<name>A0ABP9SCR7_9ACTN</name>
<comment type="cofactor">
    <cofactor evidence="1">
        <name>Mn(2+)</name>
        <dbReference type="ChEBI" id="CHEBI:29035"/>
    </cofactor>
</comment>
<evidence type="ECO:0000256" key="11">
    <source>
        <dbReference type="SAM" id="MobiDB-lite"/>
    </source>
</evidence>
<keyword evidence="5" id="KW-0808">Transferase</keyword>
<evidence type="ECO:0000256" key="2">
    <source>
        <dbReference type="ARBA" id="ARBA00001946"/>
    </source>
</evidence>
<evidence type="ECO:0000256" key="5">
    <source>
        <dbReference type="ARBA" id="ARBA00022679"/>
    </source>
</evidence>
<dbReference type="Pfam" id="PF00535">
    <property type="entry name" value="Glycos_transf_2"/>
    <property type="match status" value="1"/>
</dbReference>
<evidence type="ECO:0000256" key="4">
    <source>
        <dbReference type="ARBA" id="ARBA00022676"/>
    </source>
</evidence>
<proteinExistence type="inferred from homology"/>